<dbReference type="AlphaFoldDB" id="A0A517ZXK2"/>
<reference evidence="1 2" key="1">
    <citation type="submission" date="2019-02" db="EMBL/GenBank/DDBJ databases">
        <title>Deep-cultivation of Planctomycetes and their phenomic and genomic characterization uncovers novel biology.</title>
        <authorList>
            <person name="Wiegand S."/>
            <person name="Jogler M."/>
            <person name="Boedeker C."/>
            <person name="Pinto D."/>
            <person name="Vollmers J."/>
            <person name="Rivas-Marin E."/>
            <person name="Kohn T."/>
            <person name="Peeters S.H."/>
            <person name="Heuer A."/>
            <person name="Rast P."/>
            <person name="Oberbeckmann S."/>
            <person name="Bunk B."/>
            <person name="Jeske O."/>
            <person name="Meyerdierks A."/>
            <person name="Storesund J.E."/>
            <person name="Kallscheuer N."/>
            <person name="Luecker S."/>
            <person name="Lage O.M."/>
            <person name="Pohl T."/>
            <person name="Merkel B.J."/>
            <person name="Hornburger P."/>
            <person name="Mueller R.-W."/>
            <person name="Bruemmer F."/>
            <person name="Labrenz M."/>
            <person name="Spormann A.M."/>
            <person name="Op den Camp H."/>
            <person name="Overmann J."/>
            <person name="Amann R."/>
            <person name="Jetten M.S.M."/>
            <person name="Mascher T."/>
            <person name="Medema M.H."/>
            <person name="Devos D.P."/>
            <person name="Kaster A.-K."/>
            <person name="Ovreas L."/>
            <person name="Rohde M."/>
            <person name="Galperin M.Y."/>
            <person name="Jogler C."/>
        </authorList>
    </citation>
    <scope>NUCLEOTIDE SEQUENCE [LARGE SCALE GENOMIC DNA]</scope>
    <source>
        <strain evidence="1 2">Mal52</strain>
    </source>
</reference>
<protein>
    <submittedName>
        <fullName evidence="1">Uncharacterized protein</fullName>
    </submittedName>
</protein>
<gene>
    <name evidence="1" type="ORF">Mal52_57410</name>
</gene>
<keyword evidence="2" id="KW-1185">Reference proteome</keyword>
<proteinExistence type="predicted"/>
<evidence type="ECO:0000313" key="2">
    <source>
        <dbReference type="Proteomes" id="UP000319383"/>
    </source>
</evidence>
<evidence type="ECO:0000313" key="1">
    <source>
        <dbReference type="EMBL" id="QDU47213.1"/>
    </source>
</evidence>
<dbReference type="EMBL" id="CP036276">
    <property type="protein sequence ID" value="QDU47213.1"/>
    <property type="molecule type" value="Genomic_DNA"/>
</dbReference>
<accession>A0A517ZXK2</accession>
<dbReference type="KEGG" id="sdyn:Mal52_57410"/>
<organism evidence="1 2">
    <name type="scientific">Symmachiella dynata</name>
    <dbReference type="NCBI Taxonomy" id="2527995"/>
    <lineage>
        <taxon>Bacteria</taxon>
        <taxon>Pseudomonadati</taxon>
        <taxon>Planctomycetota</taxon>
        <taxon>Planctomycetia</taxon>
        <taxon>Planctomycetales</taxon>
        <taxon>Planctomycetaceae</taxon>
        <taxon>Symmachiella</taxon>
    </lineage>
</organism>
<name>A0A517ZXK2_9PLAN</name>
<dbReference type="Proteomes" id="UP000319383">
    <property type="component" value="Chromosome"/>
</dbReference>
<sequence length="54" mass="6092">MFSAVWEHENSARPSVMTPKAERFLSSDCTYGPSMPKSFAEFSDDFLGFRPPAM</sequence>